<dbReference type="InterPro" id="IPR013121">
    <property type="entry name" value="Fe_red_NAD-bd_6"/>
</dbReference>
<dbReference type="GO" id="GO:0006952">
    <property type="term" value="P:defense response"/>
    <property type="evidence" value="ECO:0007669"/>
    <property type="project" value="TreeGrafter"/>
</dbReference>
<dbReference type="GO" id="GO:0043020">
    <property type="term" value="C:NADPH oxidase complex"/>
    <property type="evidence" value="ECO:0007669"/>
    <property type="project" value="TreeGrafter"/>
</dbReference>
<feature type="domain" description="Ferric reductase NAD binding" evidence="2">
    <location>
        <begin position="3"/>
        <end position="125"/>
    </location>
</feature>
<evidence type="ECO:0000313" key="4">
    <source>
        <dbReference type="Proteomes" id="UP001331515"/>
    </source>
</evidence>
<evidence type="ECO:0000259" key="2">
    <source>
        <dbReference type="Pfam" id="PF08030"/>
    </source>
</evidence>
<sequence length="137" mass="16111">MTLRKVDFIWINRDQKSFEWFVSLLTNMEMDQADEEPEGRFLEMHMYMTSALSKNDMKAIGLQMALDLLAKKEKRDSITGLRTRTQPGRPEWAKVFQKISEENKGKVHVFYCGSPALAKLIKAQCERFAFNFYKENF</sequence>
<name>A0AAN8HTR4_CHAGU</name>
<dbReference type="GO" id="GO:0042554">
    <property type="term" value="P:superoxide anion generation"/>
    <property type="evidence" value="ECO:0007669"/>
    <property type="project" value="TreeGrafter"/>
</dbReference>
<proteinExistence type="predicted"/>
<dbReference type="InterPro" id="IPR039261">
    <property type="entry name" value="FNR_nucleotide-bd"/>
</dbReference>
<dbReference type="Gene3D" id="3.40.50.80">
    <property type="entry name" value="Nucleotide-binding domain of ferredoxin-NADP reductase (FNR) module"/>
    <property type="match status" value="1"/>
</dbReference>
<dbReference type="Proteomes" id="UP001331515">
    <property type="component" value="Unassembled WGS sequence"/>
</dbReference>
<dbReference type="AlphaFoldDB" id="A0AAN8HTR4"/>
<comment type="caution">
    <text evidence="3">The sequence shown here is derived from an EMBL/GenBank/DDBJ whole genome shotgun (WGS) entry which is preliminary data.</text>
</comment>
<organism evidence="3 4">
    <name type="scientific">Champsocephalus gunnari</name>
    <name type="common">Mackerel icefish</name>
    <dbReference type="NCBI Taxonomy" id="52237"/>
    <lineage>
        <taxon>Eukaryota</taxon>
        <taxon>Metazoa</taxon>
        <taxon>Chordata</taxon>
        <taxon>Craniata</taxon>
        <taxon>Vertebrata</taxon>
        <taxon>Euteleostomi</taxon>
        <taxon>Actinopterygii</taxon>
        <taxon>Neopterygii</taxon>
        <taxon>Teleostei</taxon>
        <taxon>Neoteleostei</taxon>
        <taxon>Acanthomorphata</taxon>
        <taxon>Eupercaria</taxon>
        <taxon>Perciformes</taxon>
        <taxon>Notothenioidei</taxon>
        <taxon>Channichthyidae</taxon>
        <taxon>Champsocephalus</taxon>
    </lineage>
</organism>
<keyword evidence="1" id="KW-0560">Oxidoreductase</keyword>
<accession>A0AAN8HTR4</accession>
<protein>
    <recommendedName>
        <fullName evidence="2">Ferric reductase NAD binding domain-containing protein</fullName>
    </recommendedName>
</protein>
<gene>
    <name evidence="3" type="ORF">CgunFtcFv8_012439</name>
</gene>
<evidence type="ECO:0000313" key="3">
    <source>
        <dbReference type="EMBL" id="KAK5927262.1"/>
    </source>
</evidence>
<dbReference type="GO" id="GO:0016175">
    <property type="term" value="F:superoxide-generating NAD(P)H oxidase activity"/>
    <property type="evidence" value="ECO:0007669"/>
    <property type="project" value="TreeGrafter"/>
</dbReference>
<evidence type="ECO:0000256" key="1">
    <source>
        <dbReference type="ARBA" id="ARBA00023002"/>
    </source>
</evidence>
<keyword evidence="4" id="KW-1185">Reference proteome</keyword>
<dbReference type="Pfam" id="PF08030">
    <property type="entry name" value="NAD_binding_6"/>
    <property type="match status" value="1"/>
</dbReference>
<dbReference type="EMBL" id="JAURVH010001518">
    <property type="protein sequence ID" value="KAK5927262.1"/>
    <property type="molecule type" value="Genomic_DNA"/>
</dbReference>
<dbReference type="PANTHER" id="PTHR11972:SF58">
    <property type="entry name" value="NADPH OXIDASE 5"/>
    <property type="match status" value="1"/>
</dbReference>
<reference evidence="3 4" key="1">
    <citation type="journal article" date="2023" name="Mol. Biol. Evol.">
        <title>Genomics of Secondarily Temperate Adaptation in the Only Non-Antarctic Icefish.</title>
        <authorList>
            <person name="Rivera-Colon A.G."/>
            <person name="Rayamajhi N."/>
            <person name="Minhas B.F."/>
            <person name="Madrigal G."/>
            <person name="Bilyk K.T."/>
            <person name="Yoon V."/>
            <person name="Hune M."/>
            <person name="Gregory S."/>
            <person name="Cheng C.H.C."/>
            <person name="Catchen J.M."/>
        </authorList>
    </citation>
    <scope>NUCLEOTIDE SEQUENCE [LARGE SCALE GENOMIC DNA]</scope>
    <source>
        <tissue evidence="3">White muscle</tissue>
    </source>
</reference>
<dbReference type="InterPro" id="IPR050369">
    <property type="entry name" value="RBOH/FRE"/>
</dbReference>
<dbReference type="PANTHER" id="PTHR11972">
    <property type="entry name" value="NADPH OXIDASE"/>
    <property type="match status" value="1"/>
</dbReference>